<dbReference type="Pfam" id="PF08458">
    <property type="entry name" value="PH_2"/>
    <property type="match status" value="1"/>
</dbReference>
<dbReference type="InterPro" id="IPR040269">
    <property type="entry name" value="VAB"/>
</dbReference>
<dbReference type="AlphaFoldDB" id="A0A8X8W7Q0"/>
<dbReference type="PANTHER" id="PTHR31351:SF2">
    <property type="entry name" value="PHOSPHOINOSITIDE BINDING PROTEIN"/>
    <property type="match status" value="1"/>
</dbReference>
<feature type="region of interest" description="Disordered" evidence="1">
    <location>
        <begin position="1"/>
        <end position="33"/>
    </location>
</feature>
<feature type="domain" description="VAN3-binding protein-like auxin canalisation" evidence="2">
    <location>
        <begin position="91"/>
        <end position="133"/>
    </location>
</feature>
<protein>
    <submittedName>
        <fullName evidence="4">Uncharacterized protein</fullName>
    </submittedName>
</protein>
<gene>
    <name evidence="4" type="ORF">SASPL_150946</name>
</gene>
<dbReference type="InterPro" id="IPR013666">
    <property type="entry name" value="PH_pln"/>
</dbReference>
<feature type="domain" description="VAN3-binding protein-like auxin canalisation" evidence="2">
    <location>
        <begin position="26"/>
        <end position="70"/>
    </location>
</feature>
<proteinExistence type="predicted"/>
<evidence type="ECO:0000259" key="2">
    <source>
        <dbReference type="Pfam" id="PF05703"/>
    </source>
</evidence>
<reference evidence="4" key="2">
    <citation type="submission" date="2020-08" db="EMBL/GenBank/DDBJ databases">
        <title>Plant Genome Project.</title>
        <authorList>
            <person name="Zhang R.-G."/>
        </authorList>
    </citation>
    <scope>NUCLEOTIDE SEQUENCE</scope>
    <source>
        <strain evidence="4">Huo1</strain>
        <tissue evidence="4">Leaf</tissue>
    </source>
</reference>
<dbReference type="PANTHER" id="PTHR31351">
    <property type="entry name" value="EXPRESSED PROTEIN"/>
    <property type="match status" value="1"/>
</dbReference>
<reference evidence="4" key="1">
    <citation type="submission" date="2018-01" db="EMBL/GenBank/DDBJ databases">
        <authorList>
            <person name="Mao J.F."/>
        </authorList>
    </citation>
    <scope>NUCLEOTIDE SEQUENCE</scope>
    <source>
        <strain evidence="4">Huo1</strain>
        <tissue evidence="4">Leaf</tissue>
    </source>
</reference>
<evidence type="ECO:0000259" key="3">
    <source>
        <dbReference type="Pfam" id="PF08458"/>
    </source>
</evidence>
<feature type="domain" description="Pleckstrin-like plant" evidence="3">
    <location>
        <begin position="251"/>
        <end position="340"/>
    </location>
</feature>
<feature type="compositionally biased region" description="Basic and acidic residues" evidence="1">
    <location>
        <begin position="55"/>
        <end position="64"/>
    </location>
</feature>
<feature type="region of interest" description="Disordered" evidence="1">
    <location>
        <begin position="53"/>
        <end position="93"/>
    </location>
</feature>
<sequence length="343" mass="38435">MSKSNRLKNIEEENAEEWPPVSCPQPETPTESMEFLARSWSVSAVELSKALCNTHSEEKPDRRSSLLVKDNQPLLASGSPPESPRGSDETKPIYKSAVKRKTMGMRIKDHKERKKHEIRAHNAQLQAALSVAGKIELVGKSQEKAFQKSLCSCVGRGAGGVTLHRDGRGIGGRPRSHPRRSLRGAATLRARLHREGGAAVALAEESGWSCGFIGRVAPPWHWRRRVVGAARNHASLICLISWLKVASYLRDLHWKQVLFNVNSNWEVVVKMKSKHIGGTFTKKKKCIVSRVYNDVAAWPGREAEDAGYFAVQTEVRVIEFERGNKDKHIWIEGIQNMLHLHLV</sequence>
<comment type="caution">
    <text evidence="4">The sequence shown here is derived from an EMBL/GenBank/DDBJ whole genome shotgun (WGS) entry which is preliminary data.</text>
</comment>
<dbReference type="Proteomes" id="UP000298416">
    <property type="component" value="Unassembled WGS sequence"/>
</dbReference>
<evidence type="ECO:0000313" key="5">
    <source>
        <dbReference type="Proteomes" id="UP000298416"/>
    </source>
</evidence>
<evidence type="ECO:0000313" key="4">
    <source>
        <dbReference type="EMBL" id="KAG6389478.1"/>
    </source>
</evidence>
<evidence type="ECO:0000256" key="1">
    <source>
        <dbReference type="SAM" id="MobiDB-lite"/>
    </source>
</evidence>
<keyword evidence="5" id="KW-1185">Reference proteome</keyword>
<dbReference type="EMBL" id="PNBA02000020">
    <property type="protein sequence ID" value="KAG6389478.1"/>
    <property type="molecule type" value="Genomic_DNA"/>
</dbReference>
<organism evidence="4">
    <name type="scientific">Salvia splendens</name>
    <name type="common">Scarlet sage</name>
    <dbReference type="NCBI Taxonomy" id="180675"/>
    <lineage>
        <taxon>Eukaryota</taxon>
        <taxon>Viridiplantae</taxon>
        <taxon>Streptophyta</taxon>
        <taxon>Embryophyta</taxon>
        <taxon>Tracheophyta</taxon>
        <taxon>Spermatophyta</taxon>
        <taxon>Magnoliopsida</taxon>
        <taxon>eudicotyledons</taxon>
        <taxon>Gunneridae</taxon>
        <taxon>Pentapetalae</taxon>
        <taxon>asterids</taxon>
        <taxon>lamiids</taxon>
        <taxon>Lamiales</taxon>
        <taxon>Lamiaceae</taxon>
        <taxon>Nepetoideae</taxon>
        <taxon>Mentheae</taxon>
        <taxon>Salviinae</taxon>
        <taxon>Salvia</taxon>
        <taxon>Salvia subgen. Calosphace</taxon>
        <taxon>core Calosphace</taxon>
    </lineage>
</organism>
<name>A0A8X8W7Q0_SALSN</name>
<dbReference type="Pfam" id="PF05703">
    <property type="entry name" value="Auxin_canalis"/>
    <property type="match status" value="2"/>
</dbReference>
<accession>A0A8X8W7Q0</accession>
<dbReference type="InterPro" id="IPR008546">
    <property type="entry name" value="VAN3-bd-like_auxin_canal"/>
</dbReference>